<dbReference type="InterPro" id="IPR055414">
    <property type="entry name" value="LRR_R13L4/SHOC2-like"/>
</dbReference>
<dbReference type="InterPro" id="IPR032675">
    <property type="entry name" value="LRR_dom_sf"/>
</dbReference>
<dbReference type="Proteomes" id="UP001443914">
    <property type="component" value="Unassembled WGS sequence"/>
</dbReference>
<comment type="caution">
    <text evidence="4">The sequence shown here is derived from an EMBL/GenBank/DDBJ whole genome shotgun (WGS) entry which is preliminary data.</text>
</comment>
<evidence type="ECO:0000256" key="1">
    <source>
        <dbReference type="ARBA" id="ARBA00022737"/>
    </source>
</evidence>
<organism evidence="4 5">
    <name type="scientific">Saponaria officinalis</name>
    <name type="common">Common soapwort</name>
    <name type="synonym">Lychnis saponaria</name>
    <dbReference type="NCBI Taxonomy" id="3572"/>
    <lineage>
        <taxon>Eukaryota</taxon>
        <taxon>Viridiplantae</taxon>
        <taxon>Streptophyta</taxon>
        <taxon>Embryophyta</taxon>
        <taxon>Tracheophyta</taxon>
        <taxon>Spermatophyta</taxon>
        <taxon>Magnoliopsida</taxon>
        <taxon>eudicotyledons</taxon>
        <taxon>Gunneridae</taxon>
        <taxon>Pentapetalae</taxon>
        <taxon>Caryophyllales</taxon>
        <taxon>Caryophyllaceae</taxon>
        <taxon>Caryophylleae</taxon>
        <taxon>Saponaria</taxon>
    </lineage>
</organism>
<reference evidence="4" key="1">
    <citation type="submission" date="2024-03" db="EMBL/GenBank/DDBJ databases">
        <title>WGS assembly of Saponaria officinalis var. Norfolk2.</title>
        <authorList>
            <person name="Jenkins J."/>
            <person name="Shu S."/>
            <person name="Grimwood J."/>
            <person name="Barry K."/>
            <person name="Goodstein D."/>
            <person name="Schmutz J."/>
            <person name="Leebens-Mack J."/>
            <person name="Osbourn A."/>
        </authorList>
    </citation>
    <scope>NUCLEOTIDE SEQUENCE [LARGE SCALE GENOMIC DNA]</scope>
    <source>
        <strain evidence="4">JIC</strain>
    </source>
</reference>
<dbReference type="EMBL" id="JBDFQZ010000009">
    <property type="protein sequence ID" value="KAK9689302.1"/>
    <property type="molecule type" value="Genomic_DNA"/>
</dbReference>
<keyword evidence="5" id="KW-1185">Reference proteome</keyword>
<dbReference type="PANTHER" id="PTHR47186:SF3">
    <property type="entry name" value="OS09G0267800 PROTEIN"/>
    <property type="match status" value="1"/>
</dbReference>
<sequence length="367" mass="41418">MANLKEKKKLVSLLLRFVYQGEQTAVAVREEEELNSLQLPPNLKDLNFYGLKGSSFPWRMLNDLPKLVKINIQRCDSCQVLPLFSRLPLLRDLSLEKLKALEYVEADDFKECSCAVYFPALESLTLNSMEELKRWSKVEHDDSVHLGPCYLFPRLRSLKIFGCGKLMRLPAMSQLESLIAHHINGELLTSILASSSSTPTLKYLNIEPIELISLIFRNLQLRNISDGMHCLSALETLTIYKCEDFVGWDISVWEGLKSLRMLKILIMPNLQELPQGITCLTTLQHLDIAGLVNLTALPENIGGLSQLCSLSIMSCPKLAAVPQSLRGLTSLQTLRIVGCPELEKRCQQPDGPDWPLIRHIPTVTFTF</sequence>
<feature type="domain" description="R13L1/DRL21-like LRR repeat region" evidence="3">
    <location>
        <begin position="2"/>
        <end position="97"/>
    </location>
</feature>
<feature type="domain" description="Disease resistance R13L4/SHOC-2-like LRR" evidence="2">
    <location>
        <begin position="228"/>
        <end position="339"/>
    </location>
</feature>
<evidence type="ECO:0000259" key="2">
    <source>
        <dbReference type="Pfam" id="PF23598"/>
    </source>
</evidence>
<protein>
    <submittedName>
        <fullName evidence="4">Uncharacterized protein</fullName>
    </submittedName>
</protein>
<evidence type="ECO:0000313" key="5">
    <source>
        <dbReference type="Proteomes" id="UP001443914"/>
    </source>
</evidence>
<keyword evidence="1" id="KW-0677">Repeat</keyword>
<proteinExistence type="predicted"/>
<dbReference type="Pfam" id="PF23598">
    <property type="entry name" value="LRR_14"/>
    <property type="match status" value="1"/>
</dbReference>
<dbReference type="PANTHER" id="PTHR47186">
    <property type="entry name" value="LEUCINE-RICH REPEAT-CONTAINING PROTEIN 57"/>
    <property type="match status" value="1"/>
</dbReference>
<dbReference type="AlphaFoldDB" id="A0AAW1IIZ8"/>
<name>A0AAW1IIZ8_SAPOF</name>
<dbReference type="InterPro" id="IPR056789">
    <property type="entry name" value="LRR_R13L1-DRL21"/>
</dbReference>
<dbReference type="Pfam" id="PF25019">
    <property type="entry name" value="LRR_R13L1-DRL21"/>
    <property type="match status" value="1"/>
</dbReference>
<dbReference type="Gene3D" id="3.80.10.10">
    <property type="entry name" value="Ribonuclease Inhibitor"/>
    <property type="match status" value="2"/>
</dbReference>
<dbReference type="SUPFAM" id="SSF52047">
    <property type="entry name" value="RNI-like"/>
    <property type="match status" value="1"/>
</dbReference>
<accession>A0AAW1IIZ8</accession>
<gene>
    <name evidence="4" type="ORF">RND81_09G050600</name>
</gene>
<evidence type="ECO:0000313" key="4">
    <source>
        <dbReference type="EMBL" id="KAK9689302.1"/>
    </source>
</evidence>
<evidence type="ECO:0000259" key="3">
    <source>
        <dbReference type="Pfam" id="PF25019"/>
    </source>
</evidence>